<dbReference type="Proteomes" id="UP000187321">
    <property type="component" value="Plasmid unnamed2"/>
</dbReference>
<dbReference type="InterPro" id="IPR006251">
    <property type="entry name" value="Homoacnase/IPMdehydase_lsu"/>
</dbReference>
<reference evidence="9 10" key="2">
    <citation type="submission" date="2017-01" db="EMBL/GenBank/DDBJ databases">
        <authorList>
            <person name="Mah S.A."/>
            <person name="Swanson W.J."/>
            <person name="Moy G.W."/>
            <person name="Vacquier V.D."/>
        </authorList>
    </citation>
    <scope>NUCLEOTIDE SEQUENCE [LARGE SCALE GENOMIC DNA]</scope>
    <source>
        <strain evidence="9 10">CGMCC 1.8909</strain>
    </source>
</reference>
<dbReference type="PRINTS" id="PR00415">
    <property type="entry name" value="ACONITASE"/>
</dbReference>
<sequence length="425" mass="45099">MGTIAEQILQDATGEAVSPGEIVEAPVDLAFGHDMTLPPAIDAFDCLDVETVFDPERTVVIPDHLVPPPDERSAELYRECEEFARRHDLVFYPQGQQGQEHVVLPEDGHIRPGEIVVGADSHSCTHGALGAYATGVGSTDLAFAMAFGWLWLRVPETTRVEYTGTTGAWITGKDLVLATLAELGADGAVYHALEFGGPALADLPMDDRFSIANMAVEAGATTGLVEPDERTTEYVRDRLDESEARTYYTPTDDATYAEQLTIDCTDLEPQVAVPSQPDAVAPLSDLDAVTVDQVVIGSCTNGRRRDMKRAASVLEGRTVADGVRLIVTPGSQAVKQTCLEKGWLETFLAAGTTVESPGCGACFGKRTGVLGENEVAVSTTNRNFPGRMGAPSSEVYLTSPFVAAASAVTGELTAPAALDALPEVS</sequence>
<evidence type="ECO:0000256" key="6">
    <source>
        <dbReference type="HAMAP-Rule" id="MF_01027"/>
    </source>
</evidence>
<dbReference type="InterPro" id="IPR050067">
    <property type="entry name" value="IPM_dehydratase_rel_enz"/>
</dbReference>
<dbReference type="InterPro" id="IPR001030">
    <property type="entry name" value="Acoase/IPM_deHydtase_lsu_aba"/>
</dbReference>
<name>A0A1N7FYV7_9EURY</name>
<keyword evidence="6" id="KW-0100">Branched-chain amino acid biosynthesis</keyword>
<geneLocation type="plasmid" evidence="8">
    <name>unnamed2</name>
</geneLocation>
<keyword evidence="6" id="KW-0432">Leucine biosynthesis</keyword>
<protein>
    <recommendedName>
        <fullName evidence="6">3-isopropylmalate dehydratase large subunit</fullName>
        <ecNumber evidence="6">4.2.1.33</ecNumber>
    </recommendedName>
    <alternativeName>
        <fullName evidence="6">Alpha-IPM isomerase</fullName>
        <shortName evidence="6">IPMI</shortName>
    </alternativeName>
    <alternativeName>
        <fullName evidence="6">Isopropylmalate isomerase</fullName>
    </alternativeName>
</protein>
<dbReference type="Gene3D" id="3.30.499.10">
    <property type="entry name" value="Aconitase, domain 3"/>
    <property type="match status" value="2"/>
</dbReference>
<proteinExistence type="inferred from homology"/>
<keyword evidence="5 6" id="KW-0456">Lyase</keyword>
<dbReference type="InterPro" id="IPR018136">
    <property type="entry name" value="Aconitase_4Fe-4S_BS"/>
</dbReference>
<keyword evidence="6" id="KW-0028">Amino-acid biosynthesis</keyword>
<dbReference type="KEGG" id="hda:BB347_17880"/>
<organism evidence="9 10">
    <name type="scientific">Natronorubrum daqingense</name>
    <dbReference type="NCBI Taxonomy" id="588898"/>
    <lineage>
        <taxon>Archaea</taxon>
        <taxon>Methanobacteriati</taxon>
        <taxon>Methanobacteriota</taxon>
        <taxon>Stenosarchaea group</taxon>
        <taxon>Halobacteria</taxon>
        <taxon>Halobacteriales</taxon>
        <taxon>Natrialbaceae</taxon>
        <taxon>Natronorubrum</taxon>
    </lineage>
</organism>
<dbReference type="GO" id="GO:0046872">
    <property type="term" value="F:metal ion binding"/>
    <property type="evidence" value="ECO:0007669"/>
    <property type="project" value="UniProtKB-KW"/>
</dbReference>
<dbReference type="NCBIfam" id="TIGR01343">
    <property type="entry name" value="hacA_fam"/>
    <property type="match status" value="1"/>
</dbReference>
<dbReference type="NCBIfam" id="TIGR02086">
    <property type="entry name" value="IPMI_arch"/>
    <property type="match status" value="1"/>
</dbReference>
<dbReference type="PANTHER" id="PTHR43822">
    <property type="entry name" value="HOMOACONITASE, MITOCHONDRIAL-RELATED"/>
    <property type="match status" value="1"/>
</dbReference>
<evidence type="ECO:0000256" key="5">
    <source>
        <dbReference type="ARBA" id="ARBA00023239"/>
    </source>
</evidence>
<evidence type="ECO:0000259" key="7">
    <source>
        <dbReference type="Pfam" id="PF00330"/>
    </source>
</evidence>
<evidence type="ECO:0000256" key="1">
    <source>
        <dbReference type="ARBA" id="ARBA00022485"/>
    </source>
</evidence>
<comment type="catalytic activity">
    <reaction evidence="6">
        <text>(2R,3S)-3-isopropylmalate = (2S)-2-isopropylmalate</text>
        <dbReference type="Rhea" id="RHEA:32287"/>
        <dbReference type="ChEBI" id="CHEBI:1178"/>
        <dbReference type="ChEBI" id="CHEBI:35121"/>
        <dbReference type="EC" id="4.2.1.33"/>
    </reaction>
</comment>
<keyword evidence="3 6" id="KW-0408">Iron</keyword>
<feature type="binding site" evidence="6">
    <location>
        <position position="299"/>
    </location>
    <ligand>
        <name>[4Fe-4S] cluster</name>
        <dbReference type="ChEBI" id="CHEBI:49883"/>
    </ligand>
</feature>
<dbReference type="CDD" id="cd01583">
    <property type="entry name" value="IPMI"/>
    <property type="match status" value="1"/>
</dbReference>
<dbReference type="EC" id="4.2.1.33" evidence="6"/>
<gene>
    <name evidence="6" type="primary">leuC</name>
    <name evidence="8" type="ORF">BB347_17880</name>
    <name evidence="9" type="ORF">SAMN05421809_3584</name>
</gene>
<comment type="cofactor">
    <cofactor evidence="6">
        <name>[4Fe-4S] cluster</name>
        <dbReference type="ChEBI" id="CHEBI:49883"/>
    </cofactor>
    <text evidence="6">Binds 1 [4Fe-4S] cluster per subunit.</text>
</comment>
<comment type="similarity">
    <text evidence="6">Belongs to the aconitase/IPM isomerase family. LeuC type 2 subfamily.</text>
</comment>
<dbReference type="GeneID" id="30957853"/>
<keyword evidence="8" id="KW-0614">Plasmid</keyword>
<dbReference type="OrthoDB" id="255at2157"/>
<evidence type="ECO:0000313" key="10">
    <source>
        <dbReference type="Proteomes" id="UP000185687"/>
    </source>
</evidence>
<dbReference type="SUPFAM" id="SSF53732">
    <property type="entry name" value="Aconitase iron-sulfur domain"/>
    <property type="match status" value="1"/>
</dbReference>
<feature type="binding site" evidence="6">
    <location>
        <position position="359"/>
    </location>
    <ligand>
        <name>[4Fe-4S] cluster</name>
        <dbReference type="ChEBI" id="CHEBI:49883"/>
    </ligand>
</feature>
<evidence type="ECO:0000313" key="8">
    <source>
        <dbReference type="EMBL" id="APX98573.1"/>
    </source>
</evidence>
<dbReference type="GO" id="GO:0051539">
    <property type="term" value="F:4 iron, 4 sulfur cluster binding"/>
    <property type="evidence" value="ECO:0007669"/>
    <property type="project" value="UniProtKB-KW"/>
</dbReference>
<dbReference type="RefSeq" id="WP_076584003.1">
    <property type="nucleotide sequence ID" value="NZ_CP019329.1"/>
</dbReference>
<evidence type="ECO:0000256" key="4">
    <source>
        <dbReference type="ARBA" id="ARBA00023014"/>
    </source>
</evidence>
<dbReference type="HAMAP" id="MF_01027">
    <property type="entry name" value="LeuC_type2"/>
    <property type="match status" value="1"/>
</dbReference>
<evidence type="ECO:0000313" key="9">
    <source>
        <dbReference type="EMBL" id="SIS05434.1"/>
    </source>
</evidence>
<dbReference type="GO" id="GO:0003861">
    <property type="term" value="F:3-isopropylmalate dehydratase activity"/>
    <property type="evidence" value="ECO:0007669"/>
    <property type="project" value="UniProtKB-UniRule"/>
</dbReference>
<dbReference type="InterPro" id="IPR015931">
    <property type="entry name" value="Acnase/IPM_dHydase_lsu_aba_1/3"/>
</dbReference>
<reference evidence="8 11" key="1">
    <citation type="submission" date="2017-01" db="EMBL/GenBank/DDBJ databases">
        <title>Complete genome sequence of Haloterrigena daqingensis type strain (JX313T).</title>
        <authorList>
            <person name="Shuang W."/>
        </authorList>
    </citation>
    <scope>NUCLEOTIDE SEQUENCE [LARGE SCALE GENOMIC DNA]</scope>
    <source>
        <strain evidence="11">JX313</strain>
        <strain evidence="8">JX313T</strain>
        <plasmid evidence="11">Plasmid unnamed2</plasmid>
        <plasmid evidence="8">unnamed2</plasmid>
    </source>
</reference>
<dbReference type="Pfam" id="PF00330">
    <property type="entry name" value="Aconitase"/>
    <property type="match status" value="1"/>
</dbReference>
<dbReference type="PROSITE" id="PS00450">
    <property type="entry name" value="ACONITASE_1"/>
    <property type="match status" value="1"/>
</dbReference>
<dbReference type="InterPro" id="IPR036008">
    <property type="entry name" value="Aconitase_4Fe-4S_dom"/>
</dbReference>
<comment type="subunit">
    <text evidence="6">Heterodimer of LeuC and LeuD.</text>
</comment>
<keyword evidence="2 6" id="KW-0479">Metal-binding</keyword>
<dbReference type="GO" id="GO:0009098">
    <property type="term" value="P:L-leucine biosynthetic process"/>
    <property type="evidence" value="ECO:0007669"/>
    <property type="project" value="UniProtKB-UniRule"/>
</dbReference>
<dbReference type="EMBL" id="CP019329">
    <property type="protein sequence ID" value="APX98573.1"/>
    <property type="molecule type" value="Genomic_DNA"/>
</dbReference>
<dbReference type="Proteomes" id="UP000185687">
    <property type="component" value="Unassembled WGS sequence"/>
</dbReference>
<evidence type="ECO:0000256" key="2">
    <source>
        <dbReference type="ARBA" id="ARBA00022723"/>
    </source>
</evidence>
<feature type="domain" description="Aconitase/3-isopropylmalate dehydratase large subunit alpha/beta/alpha" evidence="7">
    <location>
        <begin position="25"/>
        <end position="410"/>
    </location>
</feature>
<dbReference type="PANTHER" id="PTHR43822:SF2">
    <property type="entry name" value="HOMOACONITASE, MITOCHONDRIAL"/>
    <property type="match status" value="1"/>
</dbReference>
<keyword evidence="1 6" id="KW-0004">4Fe-4S</keyword>
<dbReference type="NCBIfam" id="NF001614">
    <property type="entry name" value="PRK00402.1"/>
    <property type="match status" value="1"/>
</dbReference>
<dbReference type="UniPathway" id="UPA00048">
    <property type="reaction ID" value="UER00071"/>
</dbReference>
<feature type="binding site" evidence="6">
    <location>
        <position position="362"/>
    </location>
    <ligand>
        <name>[4Fe-4S] cluster</name>
        <dbReference type="ChEBI" id="CHEBI:49883"/>
    </ligand>
</feature>
<keyword evidence="4 6" id="KW-0411">Iron-sulfur</keyword>
<dbReference type="AlphaFoldDB" id="A0A1N7FYV7"/>
<evidence type="ECO:0000256" key="3">
    <source>
        <dbReference type="ARBA" id="ARBA00023004"/>
    </source>
</evidence>
<comment type="pathway">
    <text evidence="6">Amino-acid biosynthesis; L-leucine biosynthesis; L-leucine from 3-methyl-2-oxobutanoate: step 2/4.</text>
</comment>
<accession>A0A1N7FYV7</accession>
<keyword evidence="10" id="KW-1185">Reference proteome</keyword>
<evidence type="ECO:0000313" key="11">
    <source>
        <dbReference type="Proteomes" id="UP000187321"/>
    </source>
</evidence>
<comment type="function">
    <text evidence="6">Catalyzes the isomerization between 2-isopropylmalate and 3-isopropylmalate, via the formation of 2-isopropylmaleate.</text>
</comment>
<dbReference type="InterPro" id="IPR011826">
    <property type="entry name" value="HAcnase/IPMdehydase_lsu_prok"/>
</dbReference>
<dbReference type="EMBL" id="FTNP01000008">
    <property type="protein sequence ID" value="SIS05434.1"/>
    <property type="molecule type" value="Genomic_DNA"/>
</dbReference>
<dbReference type="InterPro" id="IPR033941">
    <property type="entry name" value="IPMI_cat"/>
</dbReference>